<dbReference type="GO" id="GO:0016020">
    <property type="term" value="C:membrane"/>
    <property type="evidence" value="ECO:0000318"/>
    <property type="project" value="GO_Central"/>
</dbReference>
<dbReference type="AlphaFoldDB" id="Q5AR39"/>
<evidence type="ECO:0000313" key="4">
    <source>
        <dbReference type="EMBL" id="CBF87230.1"/>
    </source>
</evidence>
<reference evidence="5" key="2">
    <citation type="journal article" date="2009" name="Fungal Genet. Biol.">
        <title>The 2008 update of the Aspergillus nidulans genome annotation: a community effort.</title>
        <authorList>
            <person name="Wortman J.R."/>
            <person name="Gilsenan J.M."/>
            <person name="Joardar V."/>
            <person name="Deegan J."/>
            <person name="Clutterbuck J."/>
            <person name="Andersen M.R."/>
            <person name="Archer D."/>
            <person name="Bencina M."/>
            <person name="Braus G."/>
            <person name="Coutinho P."/>
            <person name="von Dohren H."/>
            <person name="Doonan J."/>
            <person name="Driessen A.J."/>
            <person name="Durek P."/>
            <person name="Espeso E."/>
            <person name="Fekete E."/>
            <person name="Flipphi M."/>
            <person name="Estrada C.G."/>
            <person name="Geysens S."/>
            <person name="Goldman G."/>
            <person name="de Groot P.W."/>
            <person name="Hansen K."/>
            <person name="Harris S.D."/>
            <person name="Heinekamp T."/>
            <person name="Helmstaedt K."/>
            <person name="Henrissat B."/>
            <person name="Hofmann G."/>
            <person name="Homan T."/>
            <person name="Horio T."/>
            <person name="Horiuchi H."/>
            <person name="James S."/>
            <person name="Jones M."/>
            <person name="Karaffa L."/>
            <person name="Karanyi Z."/>
            <person name="Kato M."/>
            <person name="Keller N."/>
            <person name="Kelly D.E."/>
            <person name="Kiel J.A."/>
            <person name="Kim J.M."/>
            <person name="van der Klei I.J."/>
            <person name="Klis F.M."/>
            <person name="Kovalchuk A."/>
            <person name="Krasevec N."/>
            <person name="Kubicek C.P."/>
            <person name="Liu B."/>
            <person name="Maccabe A."/>
            <person name="Meyer V."/>
            <person name="Mirabito P."/>
            <person name="Miskei M."/>
            <person name="Mos M."/>
            <person name="Mullins J."/>
            <person name="Nelson D.R."/>
            <person name="Nielsen J."/>
            <person name="Oakley B.R."/>
            <person name="Osmani S.A."/>
            <person name="Pakula T."/>
            <person name="Paszewski A."/>
            <person name="Paulsen I."/>
            <person name="Pilsyk S."/>
            <person name="Pocsi I."/>
            <person name="Punt P.J."/>
            <person name="Ram A.F."/>
            <person name="Ren Q."/>
            <person name="Robellet X."/>
            <person name="Robson G."/>
            <person name="Seiboth B."/>
            <person name="van Solingen P."/>
            <person name="Specht T."/>
            <person name="Sun J."/>
            <person name="Taheri-Talesh N."/>
            <person name="Takeshita N."/>
            <person name="Ussery D."/>
            <person name="vanKuyk P.A."/>
            <person name="Visser H."/>
            <person name="van de Vondervoort P.J."/>
            <person name="de Vries R.P."/>
            <person name="Walton J."/>
            <person name="Xiang X."/>
            <person name="Xiong Y."/>
            <person name="Zeng A.P."/>
            <person name="Brandt B.W."/>
            <person name="Cornell M.J."/>
            <person name="van den Hondel C.A."/>
            <person name="Visser J."/>
            <person name="Oliver S.G."/>
            <person name="Turner G."/>
        </authorList>
    </citation>
    <scope>GENOME REANNOTATION</scope>
    <source>
        <strain evidence="5">FGSC A4 / ATCC 38163 / CBS 112.46 / NRRL 194 / M139</strain>
    </source>
</reference>
<dbReference type="KEGG" id="ani:ANIA_09241"/>
<gene>
    <name evidence="4" type="ORF">ANIA_09241</name>
</gene>
<keyword evidence="5" id="KW-1185">Reference proteome</keyword>
<evidence type="ECO:0000259" key="3">
    <source>
        <dbReference type="Pfam" id="PF01734"/>
    </source>
</evidence>
<organism evidence="4 5">
    <name type="scientific">Emericella nidulans (strain FGSC A4 / ATCC 38163 / CBS 112.46 / NRRL 194 / M139)</name>
    <name type="common">Aspergillus nidulans</name>
    <dbReference type="NCBI Taxonomy" id="227321"/>
    <lineage>
        <taxon>Eukaryota</taxon>
        <taxon>Fungi</taxon>
        <taxon>Dikarya</taxon>
        <taxon>Ascomycota</taxon>
        <taxon>Pezizomycotina</taxon>
        <taxon>Eurotiomycetes</taxon>
        <taxon>Eurotiomycetidae</taxon>
        <taxon>Eurotiales</taxon>
        <taxon>Aspergillaceae</taxon>
        <taxon>Aspergillus</taxon>
        <taxon>Aspergillus subgen. Nidulantes</taxon>
    </lineage>
</organism>
<dbReference type="PANTHER" id="PTHR24185">
    <property type="entry name" value="CALCIUM-INDEPENDENT PHOSPHOLIPASE A2-GAMMA"/>
    <property type="match status" value="1"/>
</dbReference>
<dbReference type="GO" id="GO:0047499">
    <property type="term" value="F:calcium-independent phospholipase A2 activity"/>
    <property type="evidence" value="ECO:0000318"/>
    <property type="project" value="GO_Central"/>
</dbReference>
<dbReference type="STRING" id="227321.Q5AR39"/>
<feature type="region of interest" description="Disordered" evidence="2">
    <location>
        <begin position="287"/>
        <end position="318"/>
    </location>
</feature>
<dbReference type="EMBL" id="BN001308">
    <property type="protein sequence ID" value="CBF87230.1"/>
    <property type="molecule type" value="Genomic_DNA"/>
</dbReference>
<dbReference type="PANTHER" id="PTHR24185:SF8">
    <property type="entry name" value="PNPLA DOMAIN-CONTAINING PROTEIN"/>
    <property type="match status" value="1"/>
</dbReference>
<dbReference type="HOGENOM" id="CLU_694499_0_0_1"/>
<sequence>MTSCPLCLKCFSLTVRLLPPTKRPTILVLDGGGIRGIITLGFLKALESQVVGVGGLREAFDLNVGTSAGLDSWLNVGRLEGGLILSDVVVCGESVDEARARFITLARRIFRTRPLVHTLVGQSWDFLRSWLTDSRHDSEVLDDALQEAFSTLRRLFDTTPPLLSGIRVALTASQVDEDGSLCLFSNYRGVGRIHAQSAYKRQSSCFLLLLLPWIALKIYIADNETVHDAAWPRYGMNSVFCLASRPFIDAKQTHRYFTTKHLPNIGTFQDGGISANCPLRPLFARARSSGPDAHGQTSSLASGRTGYAHEQPANNAKTRRGFWSGGFVERAIHTFLQSPAVNSRRGWQDALDIIPENLRPDVFRLDREVAGDLPELDDSSALNGLFIIQPVVLHGRE</sequence>
<accession>Q5AR39</accession>
<dbReference type="GeneID" id="2867907"/>
<protein>
    <recommendedName>
        <fullName evidence="3">PNPLA domain-containing protein</fullName>
    </recommendedName>
</protein>
<dbReference type="Proteomes" id="UP000000560">
    <property type="component" value="Chromosome VIII"/>
</dbReference>
<reference evidence="5" key="1">
    <citation type="journal article" date="2005" name="Nature">
        <title>Sequencing of Aspergillus nidulans and comparative analysis with A. fumigatus and A. oryzae.</title>
        <authorList>
            <person name="Galagan J.E."/>
            <person name="Calvo S.E."/>
            <person name="Cuomo C."/>
            <person name="Ma L.J."/>
            <person name="Wortman J.R."/>
            <person name="Batzoglou S."/>
            <person name="Lee S.I."/>
            <person name="Basturkmen M."/>
            <person name="Spevak C.C."/>
            <person name="Clutterbuck J."/>
            <person name="Kapitonov V."/>
            <person name="Jurka J."/>
            <person name="Scazzocchio C."/>
            <person name="Farman M."/>
            <person name="Butler J."/>
            <person name="Purcell S."/>
            <person name="Harris S."/>
            <person name="Braus G.H."/>
            <person name="Draht O."/>
            <person name="Busch S."/>
            <person name="D'Enfert C."/>
            <person name="Bouchier C."/>
            <person name="Goldman G.H."/>
            <person name="Bell-Pedersen D."/>
            <person name="Griffiths-Jones S."/>
            <person name="Doonan J.H."/>
            <person name="Yu J."/>
            <person name="Vienken K."/>
            <person name="Pain A."/>
            <person name="Freitag M."/>
            <person name="Selker E.U."/>
            <person name="Archer D.B."/>
            <person name="Penalva M.A."/>
            <person name="Oakley B.R."/>
            <person name="Momany M."/>
            <person name="Tanaka T."/>
            <person name="Kumagai T."/>
            <person name="Asai K."/>
            <person name="Machida M."/>
            <person name="Nierman W.C."/>
            <person name="Denning D.W."/>
            <person name="Caddick M."/>
            <person name="Hynes M."/>
            <person name="Paoletti M."/>
            <person name="Fischer R."/>
            <person name="Miller B."/>
            <person name="Dyer P."/>
            <person name="Sachs M.S."/>
            <person name="Osmani S.A."/>
            <person name="Birren B.W."/>
        </authorList>
    </citation>
    <scope>NUCLEOTIDE SEQUENCE [LARGE SCALE GENOMIC DNA]</scope>
    <source>
        <strain evidence="5">FGSC A4 / ATCC 38163 / CBS 112.46 / NRRL 194 / M139</strain>
    </source>
</reference>
<dbReference type="RefSeq" id="XP_682510.1">
    <property type="nucleotide sequence ID" value="XM_677418.1"/>
</dbReference>
<accession>C8VPX9</accession>
<evidence type="ECO:0000256" key="2">
    <source>
        <dbReference type="SAM" id="MobiDB-lite"/>
    </source>
</evidence>
<dbReference type="GO" id="GO:0046486">
    <property type="term" value="P:glycerolipid metabolic process"/>
    <property type="evidence" value="ECO:0007669"/>
    <property type="project" value="UniProtKB-ARBA"/>
</dbReference>
<dbReference type="eggNOG" id="KOG4231">
    <property type="taxonomic scope" value="Eukaryota"/>
</dbReference>
<dbReference type="InParanoid" id="Q5AR39"/>
<dbReference type="GO" id="GO:0019369">
    <property type="term" value="P:arachidonate metabolic process"/>
    <property type="evidence" value="ECO:0000318"/>
    <property type="project" value="GO_Central"/>
</dbReference>
<dbReference type="Gene3D" id="3.40.1090.10">
    <property type="entry name" value="Cytosolic phospholipase A2 catalytic domain"/>
    <property type="match status" value="1"/>
</dbReference>
<name>Q5AR39_EMENI</name>
<dbReference type="OrthoDB" id="194358at2759"/>
<evidence type="ECO:0000256" key="1">
    <source>
        <dbReference type="ARBA" id="ARBA00023098"/>
    </source>
</evidence>
<dbReference type="InterPro" id="IPR002641">
    <property type="entry name" value="PNPLA_dom"/>
</dbReference>
<feature type="domain" description="PNPLA" evidence="3">
    <location>
        <begin position="27"/>
        <end position="164"/>
    </location>
</feature>
<dbReference type="Pfam" id="PF01734">
    <property type="entry name" value="Patatin"/>
    <property type="match status" value="1"/>
</dbReference>
<dbReference type="OMA" id="FLWEAAR"/>
<evidence type="ECO:0000313" key="5">
    <source>
        <dbReference type="Proteomes" id="UP000000560"/>
    </source>
</evidence>
<keyword evidence="1" id="KW-0443">Lipid metabolism</keyword>
<dbReference type="InterPro" id="IPR016035">
    <property type="entry name" value="Acyl_Trfase/lysoPLipase"/>
</dbReference>
<dbReference type="SUPFAM" id="SSF52151">
    <property type="entry name" value="FabD/lysophospholipase-like"/>
    <property type="match status" value="1"/>
</dbReference>
<proteinExistence type="predicted"/>